<keyword evidence="2" id="KW-1185">Reference proteome</keyword>
<sequence length="117" mass="12517">MTERITYEFSDEGIGKALTALGTTEQAIATNLSAMGHKGLVGSESNDPVARYVRDVIPRARSVEVYLDPVRGDAHVIAFDGQGNAVAADLPLPVQAFVTSFDMGKYPNLISEEFDAA</sequence>
<proteinExistence type="predicted"/>
<organism evidence="1 2">
    <name type="scientific">Dactylosporangium roseum</name>
    <dbReference type="NCBI Taxonomy" id="47989"/>
    <lineage>
        <taxon>Bacteria</taxon>
        <taxon>Bacillati</taxon>
        <taxon>Actinomycetota</taxon>
        <taxon>Actinomycetes</taxon>
        <taxon>Micromonosporales</taxon>
        <taxon>Micromonosporaceae</taxon>
        <taxon>Dactylosporangium</taxon>
    </lineage>
</organism>
<dbReference type="Proteomes" id="UP001058271">
    <property type="component" value="Chromosome"/>
</dbReference>
<reference evidence="1" key="1">
    <citation type="submission" date="2021-04" db="EMBL/GenBank/DDBJ databases">
        <title>Biosynthetic gene clusters of Dactylosporangioum roseum.</title>
        <authorList>
            <person name="Hartkoorn R.C."/>
            <person name="Beaudoing E."/>
            <person name="Hot D."/>
            <person name="Moureu S."/>
        </authorList>
    </citation>
    <scope>NUCLEOTIDE SEQUENCE</scope>
    <source>
        <strain evidence="1">NRRL B-16295</strain>
    </source>
</reference>
<gene>
    <name evidence="1" type="ORF">Drose_04485</name>
</gene>
<dbReference type="EMBL" id="CP073721">
    <property type="protein sequence ID" value="UWZ37547.1"/>
    <property type="molecule type" value="Genomic_DNA"/>
</dbReference>
<name>A0ABY5Z6R1_9ACTN</name>
<protein>
    <submittedName>
        <fullName evidence="1">Uncharacterized protein</fullName>
    </submittedName>
</protein>
<evidence type="ECO:0000313" key="2">
    <source>
        <dbReference type="Proteomes" id="UP001058271"/>
    </source>
</evidence>
<dbReference type="RefSeq" id="WP_260726904.1">
    <property type="nucleotide sequence ID" value="NZ_BAAABS010000070.1"/>
</dbReference>
<evidence type="ECO:0000313" key="1">
    <source>
        <dbReference type="EMBL" id="UWZ37547.1"/>
    </source>
</evidence>
<accession>A0ABY5Z6R1</accession>